<feature type="compositionally biased region" description="Polar residues" evidence="1">
    <location>
        <begin position="41"/>
        <end position="53"/>
    </location>
</feature>
<name>A0A9N9CQ50_9GLOM</name>
<evidence type="ECO:0000256" key="1">
    <source>
        <dbReference type="SAM" id="MobiDB-lite"/>
    </source>
</evidence>
<reference evidence="2" key="1">
    <citation type="submission" date="2021-06" db="EMBL/GenBank/DDBJ databases">
        <authorList>
            <person name="Kallberg Y."/>
            <person name="Tangrot J."/>
            <person name="Rosling A."/>
        </authorList>
    </citation>
    <scope>NUCLEOTIDE SEQUENCE</scope>
    <source>
        <strain evidence="2">CL551</strain>
    </source>
</reference>
<feature type="compositionally biased region" description="Basic and acidic residues" evidence="1">
    <location>
        <begin position="64"/>
        <end position="126"/>
    </location>
</feature>
<dbReference type="AlphaFoldDB" id="A0A9N9CQ50"/>
<protein>
    <submittedName>
        <fullName evidence="2">8179_t:CDS:1</fullName>
    </submittedName>
</protein>
<organism evidence="2 3">
    <name type="scientific">Acaulospora morrowiae</name>
    <dbReference type="NCBI Taxonomy" id="94023"/>
    <lineage>
        <taxon>Eukaryota</taxon>
        <taxon>Fungi</taxon>
        <taxon>Fungi incertae sedis</taxon>
        <taxon>Mucoromycota</taxon>
        <taxon>Glomeromycotina</taxon>
        <taxon>Glomeromycetes</taxon>
        <taxon>Diversisporales</taxon>
        <taxon>Acaulosporaceae</taxon>
        <taxon>Acaulospora</taxon>
    </lineage>
</organism>
<sequence>MDADQLQKLLNNITQLFERATTDIINGSRNGVAEAKPGHSSGVSHAANETQNRILKVRNNRQGKTRENDIATKPIKEEPKHTCAEIRTASDEDTRVPSEREQVEAPEGNERDAKIAEAGSESRGDGKSVTPDQRVVCRKKKGTEDDNPAKTKEEVRFDPQDDKDKIVTVPVDAITTEKYKKPSRKKSDPRKARSGCRNDDIILAEQKTHEVESDRLSSRDSPTDGAESDNDRDRGHTTEIATDYCDQGGGDDTAE</sequence>
<keyword evidence="3" id="KW-1185">Reference proteome</keyword>
<comment type="caution">
    <text evidence="2">The sequence shown here is derived from an EMBL/GenBank/DDBJ whole genome shotgun (WGS) entry which is preliminary data.</text>
</comment>
<dbReference type="Proteomes" id="UP000789342">
    <property type="component" value="Unassembled WGS sequence"/>
</dbReference>
<feature type="region of interest" description="Disordered" evidence="1">
    <location>
        <begin position="29"/>
        <end position="255"/>
    </location>
</feature>
<dbReference type="EMBL" id="CAJVPV010006770">
    <property type="protein sequence ID" value="CAG8610086.1"/>
    <property type="molecule type" value="Genomic_DNA"/>
</dbReference>
<evidence type="ECO:0000313" key="3">
    <source>
        <dbReference type="Proteomes" id="UP000789342"/>
    </source>
</evidence>
<accession>A0A9N9CQ50</accession>
<feature type="compositionally biased region" description="Basic and acidic residues" evidence="1">
    <location>
        <begin position="142"/>
        <end position="166"/>
    </location>
</feature>
<gene>
    <name evidence="2" type="ORF">AMORRO_LOCUS8178</name>
</gene>
<proteinExistence type="predicted"/>
<evidence type="ECO:0000313" key="2">
    <source>
        <dbReference type="EMBL" id="CAG8610086.1"/>
    </source>
</evidence>
<feature type="compositionally biased region" description="Basic and acidic residues" evidence="1">
    <location>
        <begin position="175"/>
        <end position="222"/>
    </location>
</feature>